<keyword evidence="3" id="KW-1185">Reference proteome</keyword>
<dbReference type="AlphaFoldDB" id="A0A098BZN9"/>
<dbReference type="OrthoDB" id="1099023at2"/>
<keyword evidence="1" id="KW-0732">Signal</keyword>
<dbReference type="PROSITE" id="PS51257">
    <property type="entry name" value="PROKAR_LIPOPROTEIN"/>
    <property type="match status" value="1"/>
</dbReference>
<gene>
    <name evidence="2" type="ORF">ING2E5B_0869</name>
</gene>
<feature type="signal peptide" evidence="1">
    <location>
        <begin position="1"/>
        <end position="22"/>
    </location>
</feature>
<dbReference type="KEGG" id="pbt:ING2E5B_0869"/>
<dbReference type="HOGENOM" id="CLU_2635063_0_0_10"/>
<protein>
    <recommendedName>
        <fullName evidence="4">Secreted protein</fullName>
    </recommendedName>
</protein>
<organism evidence="2 3">
    <name type="scientific">Fermentimonas caenicola</name>
    <dbReference type="NCBI Taxonomy" id="1562970"/>
    <lineage>
        <taxon>Bacteria</taxon>
        <taxon>Pseudomonadati</taxon>
        <taxon>Bacteroidota</taxon>
        <taxon>Bacteroidia</taxon>
        <taxon>Bacteroidales</taxon>
        <taxon>Dysgonomonadaceae</taxon>
        <taxon>Fermentimonas</taxon>
    </lineage>
</organism>
<feature type="chain" id="PRO_5030002987" description="Secreted protein" evidence="1">
    <location>
        <begin position="23"/>
        <end position="77"/>
    </location>
</feature>
<evidence type="ECO:0008006" key="4">
    <source>
        <dbReference type="Google" id="ProtNLM"/>
    </source>
</evidence>
<dbReference type="Proteomes" id="UP000032417">
    <property type="component" value="Chromosome 1"/>
</dbReference>
<evidence type="ECO:0000313" key="3">
    <source>
        <dbReference type="Proteomes" id="UP000032417"/>
    </source>
</evidence>
<sequence>MKKVLFLVSTIATLGLVSCNNAQVNAEKALQDSLAEVARVDSILQAQADSIQAVIEAEAAAAADTLNQVVEEAASNL</sequence>
<dbReference type="STRING" id="1562970.ING2E5B_0869"/>
<reference evidence="2 3" key="1">
    <citation type="submission" date="2014-08" db="EMBL/GenBank/DDBJ databases">
        <authorList>
            <person name="Wibberg D."/>
        </authorList>
    </citation>
    <scope>NUCLEOTIDE SEQUENCE [LARGE SCALE GENOMIC DNA]</scope>
    <source>
        <strain evidence="3">ING2-E5B</strain>
    </source>
</reference>
<evidence type="ECO:0000256" key="1">
    <source>
        <dbReference type="SAM" id="SignalP"/>
    </source>
</evidence>
<name>A0A098BZN9_9BACT</name>
<dbReference type="EMBL" id="LN515532">
    <property type="protein sequence ID" value="CEA15631.1"/>
    <property type="molecule type" value="Genomic_DNA"/>
</dbReference>
<proteinExistence type="predicted"/>
<accession>A0A098BZN9</accession>
<evidence type="ECO:0000313" key="2">
    <source>
        <dbReference type="EMBL" id="CEA15631.1"/>
    </source>
</evidence>